<proteinExistence type="predicted"/>
<name>A0A915AAR6_PARUN</name>
<dbReference type="AlphaFoldDB" id="A0A915AAR6"/>
<feature type="transmembrane region" description="Helical" evidence="1">
    <location>
        <begin position="145"/>
        <end position="171"/>
    </location>
</feature>
<evidence type="ECO:0000313" key="3">
    <source>
        <dbReference type="WBParaSite" id="PgR004_g049_t04"/>
    </source>
</evidence>
<accession>A0A915AAR6</accession>
<organism evidence="2 3">
    <name type="scientific">Parascaris univalens</name>
    <name type="common">Nematode worm</name>
    <dbReference type="NCBI Taxonomy" id="6257"/>
    <lineage>
        <taxon>Eukaryota</taxon>
        <taxon>Metazoa</taxon>
        <taxon>Ecdysozoa</taxon>
        <taxon>Nematoda</taxon>
        <taxon>Chromadorea</taxon>
        <taxon>Rhabditida</taxon>
        <taxon>Spirurina</taxon>
        <taxon>Ascaridomorpha</taxon>
        <taxon>Ascaridoidea</taxon>
        <taxon>Ascarididae</taxon>
        <taxon>Parascaris</taxon>
    </lineage>
</organism>
<keyword evidence="1" id="KW-0472">Membrane</keyword>
<dbReference type="Proteomes" id="UP000887569">
    <property type="component" value="Unplaced"/>
</dbReference>
<evidence type="ECO:0000256" key="1">
    <source>
        <dbReference type="SAM" id="Phobius"/>
    </source>
</evidence>
<feature type="transmembrane region" description="Helical" evidence="1">
    <location>
        <begin position="183"/>
        <end position="204"/>
    </location>
</feature>
<keyword evidence="1" id="KW-0812">Transmembrane</keyword>
<dbReference type="WBParaSite" id="PgR004_g049_t04">
    <property type="protein sequence ID" value="PgR004_g049_t04"/>
    <property type="gene ID" value="PgR004_g049"/>
</dbReference>
<keyword evidence="1" id="KW-1133">Transmembrane helix</keyword>
<sequence length="253" mass="28476">MRAFFRRFSRGCYTFDDFYDNDPRASISLGEALSNDTLFMNMLSTNLIGAISSDSQLPQIVLKTRLLLQHFSLAAIKLQRTIDNALRCATHTDSTQMLLYEGDDDTTNATDLNYEGEDFDEGCNSTILAYANIPNIKRFRMIARLAEIGIAIEAFLLVLVIANTIMLSTLLLQTKDHLSTATILFIFNILCSNVLFTASFLCLFSDLLDEKPFGQLSDEYVEQDGSLAAEFGRLDKSITGDRRNIKHAFVCWE</sequence>
<reference evidence="3" key="1">
    <citation type="submission" date="2022-11" db="UniProtKB">
        <authorList>
            <consortium name="WormBaseParasite"/>
        </authorList>
    </citation>
    <scope>IDENTIFICATION</scope>
</reference>
<evidence type="ECO:0000313" key="2">
    <source>
        <dbReference type="Proteomes" id="UP000887569"/>
    </source>
</evidence>
<protein>
    <submittedName>
        <fullName evidence="3">G-protein coupled receptors family 1 profile domain-containing protein</fullName>
    </submittedName>
</protein>
<keyword evidence="2" id="KW-1185">Reference proteome</keyword>